<protein>
    <submittedName>
        <fullName evidence="2">Uncharacterized protein</fullName>
    </submittedName>
</protein>
<keyword evidence="3" id="KW-1185">Reference proteome</keyword>
<comment type="caution">
    <text evidence="2">The sequence shown here is derived from an EMBL/GenBank/DDBJ whole genome shotgun (WGS) entry which is preliminary data.</text>
</comment>
<dbReference type="Pfam" id="PF19757">
    <property type="entry name" value="DUF6244"/>
    <property type="match status" value="1"/>
</dbReference>
<reference evidence="2 3" key="1">
    <citation type="submission" date="2020-08" db="EMBL/GenBank/DDBJ databases">
        <title>Sequencing the genomes of 1000 actinobacteria strains.</title>
        <authorList>
            <person name="Klenk H.-P."/>
        </authorList>
    </citation>
    <scope>NUCLEOTIDE SEQUENCE [LARGE SCALE GENOMIC DNA]</scope>
    <source>
        <strain evidence="2 3">DSM 45886</strain>
    </source>
</reference>
<organism evidence="2 3">
    <name type="scientific">Micromonospora polyrhachis</name>
    <dbReference type="NCBI Taxonomy" id="1282883"/>
    <lineage>
        <taxon>Bacteria</taxon>
        <taxon>Bacillati</taxon>
        <taxon>Actinomycetota</taxon>
        <taxon>Actinomycetes</taxon>
        <taxon>Micromonosporales</taxon>
        <taxon>Micromonosporaceae</taxon>
        <taxon>Micromonospora</taxon>
    </lineage>
</organism>
<evidence type="ECO:0000256" key="1">
    <source>
        <dbReference type="SAM" id="MobiDB-lite"/>
    </source>
</evidence>
<proteinExistence type="predicted"/>
<gene>
    <name evidence="2" type="ORF">FHR38_000323</name>
</gene>
<sequence>MSLTDSISDDLRAMTAVVGAAQRQAAAAEQVIAQIAARAVAVGFAGIAAGLAQVGEVVGRARARLTAIGAILGEATRPVASVAQQPSPQETISALAPLLTVLSRVNAEVAAAAGGIEEAQRLVTVALRGGQPGPTLARLHQLSQGLSAVSARGNQARHRVEAALAQARQVGDVGKWLRAAARAGRPLRATAPRTSRAHRIRRSGSLAG</sequence>
<feature type="region of interest" description="Disordered" evidence="1">
    <location>
        <begin position="185"/>
        <end position="208"/>
    </location>
</feature>
<evidence type="ECO:0000313" key="3">
    <source>
        <dbReference type="Proteomes" id="UP000578819"/>
    </source>
</evidence>
<dbReference type="EMBL" id="JACHJW010000001">
    <property type="protein sequence ID" value="MBB4956590.1"/>
    <property type="molecule type" value="Genomic_DNA"/>
</dbReference>
<accession>A0A7W7SKQ3</accession>
<dbReference type="Proteomes" id="UP000578819">
    <property type="component" value="Unassembled WGS sequence"/>
</dbReference>
<feature type="compositionally biased region" description="Low complexity" evidence="1">
    <location>
        <begin position="185"/>
        <end position="194"/>
    </location>
</feature>
<dbReference type="AlphaFoldDB" id="A0A7W7SKQ3"/>
<dbReference type="RefSeq" id="WP_184532123.1">
    <property type="nucleotide sequence ID" value="NZ_JACHJW010000001.1"/>
</dbReference>
<name>A0A7W7SKQ3_9ACTN</name>
<dbReference type="InterPro" id="IPR046211">
    <property type="entry name" value="DUF6244"/>
</dbReference>
<evidence type="ECO:0000313" key="2">
    <source>
        <dbReference type="EMBL" id="MBB4956590.1"/>
    </source>
</evidence>